<protein>
    <submittedName>
        <fullName evidence="1">Uncharacterized protein</fullName>
    </submittedName>
</protein>
<gene>
    <name evidence="1" type="ORF">HPLM_LOCUS4422</name>
</gene>
<evidence type="ECO:0000313" key="1">
    <source>
        <dbReference type="EMBL" id="VDO23202.1"/>
    </source>
</evidence>
<sequence>MKTVRHKPILERFCKQATLFSIDTELRKQIWAIHPCQIPKREDCTTIKPFDCRSEVDPLAIQPVFEGGFNAEHGIFFSERILRCVQAD</sequence>
<dbReference type="AlphaFoldDB" id="A0A3P7X0S0"/>
<proteinExistence type="predicted"/>
<evidence type="ECO:0000313" key="2">
    <source>
        <dbReference type="Proteomes" id="UP000268014"/>
    </source>
</evidence>
<accession>A0A3P7X0S0</accession>
<keyword evidence="2" id="KW-1185">Reference proteome</keyword>
<reference evidence="1 2" key="1">
    <citation type="submission" date="2018-11" db="EMBL/GenBank/DDBJ databases">
        <authorList>
            <consortium name="Pathogen Informatics"/>
        </authorList>
    </citation>
    <scope>NUCLEOTIDE SEQUENCE [LARGE SCALE GENOMIC DNA]</scope>
    <source>
        <strain evidence="1 2">MHpl1</strain>
    </source>
</reference>
<organism evidence="1 2">
    <name type="scientific">Haemonchus placei</name>
    <name type="common">Barber's pole worm</name>
    <dbReference type="NCBI Taxonomy" id="6290"/>
    <lineage>
        <taxon>Eukaryota</taxon>
        <taxon>Metazoa</taxon>
        <taxon>Ecdysozoa</taxon>
        <taxon>Nematoda</taxon>
        <taxon>Chromadorea</taxon>
        <taxon>Rhabditida</taxon>
        <taxon>Rhabditina</taxon>
        <taxon>Rhabditomorpha</taxon>
        <taxon>Strongyloidea</taxon>
        <taxon>Trichostrongylidae</taxon>
        <taxon>Haemonchus</taxon>
    </lineage>
</organism>
<dbReference type="Proteomes" id="UP000268014">
    <property type="component" value="Unassembled WGS sequence"/>
</dbReference>
<name>A0A3P7X0S0_HAEPC</name>
<dbReference type="EMBL" id="UZAF01016209">
    <property type="protein sequence ID" value="VDO23202.1"/>
    <property type="molecule type" value="Genomic_DNA"/>
</dbReference>